<reference evidence="8 9" key="1">
    <citation type="submission" date="2019-03" db="EMBL/GenBank/DDBJ databases">
        <authorList>
            <person name="Kim M.K.M."/>
        </authorList>
    </citation>
    <scope>NUCLEOTIDE SEQUENCE [LARGE SCALE GENOMIC DNA]</scope>
    <source>
        <strain evidence="8 9">17J68-15</strain>
    </source>
</reference>
<comment type="caution">
    <text evidence="8">The sequence shown here is derived from an EMBL/GenBank/DDBJ whole genome shotgun (WGS) entry which is preliminary data.</text>
</comment>
<evidence type="ECO:0000256" key="5">
    <source>
        <dbReference type="ARBA" id="ARBA00023136"/>
    </source>
</evidence>
<organism evidence="8 9">
    <name type="scientific">Flaviaesturariibacter aridisoli</name>
    <dbReference type="NCBI Taxonomy" id="2545761"/>
    <lineage>
        <taxon>Bacteria</taxon>
        <taxon>Pseudomonadati</taxon>
        <taxon>Bacteroidota</taxon>
        <taxon>Chitinophagia</taxon>
        <taxon>Chitinophagales</taxon>
        <taxon>Chitinophagaceae</taxon>
        <taxon>Flaviaestuariibacter</taxon>
    </lineage>
</organism>
<dbReference type="EMBL" id="SKFH01000008">
    <property type="protein sequence ID" value="TCZ73100.1"/>
    <property type="molecule type" value="Genomic_DNA"/>
</dbReference>
<dbReference type="GO" id="GO:0016746">
    <property type="term" value="F:acyltransferase activity"/>
    <property type="evidence" value="ECO:0007669"/>
    <property type="project" value="UniProtKB-KW"/>
</dbReference>
<dbReference type="Proteomes" id="UP000295164">
    <property type="component" value="Unassembled WGS sequence"/>
</dbReference>
<dbReference type="OrthoDB" id="9801955at2"/>
<gene>
    <name evidence="8" type="ORF">E0486_07040</name>
</gene>
<evidence type="ECO:0000313" key="9">
    <source>
        <dbReference type="Proteomes" id="UP000295164"/>
    </source>
</evidence>
<dbReference type="PANTHER" id="PTHR30606:SF10">
    <property type="entry name" value="PHOSPHATIDYLINOSITOL MANNOSIDE ACYLTRANSFERASE"/>
    <property type="match status" value="1"/>
</dbReference>
<evidence type="ECO:0000256" key="4">
    <source>
        <dbReference type="ARBA" id="ARBA00022679"/>
    </source>
</evidence>
<name>A0A4R4E380_9BACT</name>
<proteinExistence type="predicted"/>
<evidence type="ECO:0000256" key="2">
    <source>
        <dbReference type="ARBA" id="ARBA00022475"/>
    </source>
</evidence>
<keyword evidence="9" id="KW-1185">Reference proteome</keyword>
<evidence type="ECO:0000256" key="6">
    <source>
        <dbReference type="ARBA" id="ARBA00023315"/>
    </source>
</evidence>
<protein>
    <submittedName>
        <fullName evidence="8">Lipid A biosynthesis acyltransferase</fullName>
    </submittedName>
</protein>
<dbReference type="AlphaFoldDB" id="A0A4R4E380"/>
<dbReference type="RefSeq" id="WP_131851445.1">
    <property type="nucleotide sequence ID" value="NZ_SKFH01000008.1"/>
</dbReference>
<dbReference type="CDD" id="cd07984">
    <property type="entry name" value="LPLAT_LABLAT-like"/>
    <property type="match status" value="1"/>
</dbReference>
<comment type="subcellular location">
    <subcellularLocation>
        <location evidence="1">Cell inner membrane</location>
    </subcellularLocation>
</comment>
<evidence type="ECO:0000256" key="7">
    <source>
        <dbReference type="SAM" id="Phobius"/>
    </source>
</evidence>
<keyword evidence="3" id="KW-0997">Cell inner membrane</keyword>
<evidence type="ECO:0000256" key="1">
    <source>
        <dbReference type="ARBA" id="ARBA00004533"/>
    </source>
</evidence>
<sequence length="292" mass="34262">MYYLLYGFLYLVSLLPLRVLYLFSDAAYGLVYHIMGYRKQVVLDNLRIAFPHKTEAERVTIAKKFYRNFTDTFIETIKFISASPRFFRKHLEADFSVLHDVYRDGRSVQFHLGHNFNWELVNLGVPALMPEPHVGVYLPIKSKPVDRLFRKIRSRSGVKLVAATRMREEMLPFRGKQYILGLVADQSPAIPARAFWVEFFGRPTGFLKTPEMAARRNDLPVFFAHFTKKSRGHYVGHIRLAALHPAQLPEGALTVQYARYLEEVMSANPELWLWSHRRWKHEWRPEYGPVLY</sequence>
<keyword evidence="4 8" id="KW-0808">Transferase</keyword>
<dbReference type="InterPro" id="IPR004960">
    <property type="entry name" value="LipA_acyltrans"/>
</dbReference>
<keyword evidence="5 7" id="KW-0472">Membrane</keyword>
<keyword evidence="7" id="KW-1133">Transmembrane helix</keyword>
<evidence type="ECO:0000313" key="8">
    <source>
        <dbReference type="EMBL" id="TCZ73100.1"/>
    </source>
</evidence>
<dbReference type="PANTHER" id="PTHR30606">
    <property type="entry name" value="LIPID A BIOSYNTHESIS LAUROYL ACYLTRANSFERASE"/>
    <property type="match status" value="1"/>
</dbReference>
<keyword evidence="2" id="KW-1003">Cell membrane</keyword>
<dbReference type="GO" id="GO:0009247">
    <property type="term" value="P:glycolipid biosynthetic process"/>
    <property type="evidence" value="ECO:0007669"/>
    <property type="project" value="UniProtKB-ARBA"/>
</dbReference>
<evidence type="ECO:0000256" key="3">
    <source>
        <dbReference type="ARBA" id="ARBA00022519"/>
    </source>
</evidence>
<keyword evidence="6 8" id="KW-0012">Acyltransferase</keyword>
<feature type="transmembrane region" description="Helical" evidence="7">
    <location>
        <begin position="6"/>
        <end position="31"/>
    </location>
</feature>
<dbReference type="Pfam" id="PF03279">
    <property type="entry name" value="Lip_A_acyltrans"/>
    <property type="match status" value="1"/>
</dbReference>
<accession>A0A4R4E380</accession>
<keyword evidence="7" id="KW-0812">Transmembrane</keyword>
<dbReference type="GO" id="GO:0005886">
    <property type="term" value="C:plasma membrane"/>
    <property type="evidence" value="ECO:0007669"/>
    <property type="project" value="UniProtKB-SubCell"/>
</dbReference>